<sequence length="87" mass="9380">MTKDELVRALKEAVGGTPYGDAIVEEAAADFGDADKKYGQDMKDRLDEKLGVLKAYARIHKDAGEEAKATAEDEKIAIVEKALAALK</sequence>
<dbReference type="STRING" id="1702221.AALO17_26110"/>
<dbReference type="Proteomes" id="UP000069771">
    <property type="component" value="Chromosome"/>
</dbReference>
<protein>
    <submittedName>
        <fullName evidence="1">Uncharacterized protein</fullName>
    </submittedName>
</protein>
<gene>
    <name evidence="1" type="ORF">AALO17_26110</name>
</gene>
<reference evidence="1 2" key="1">
    <citation type="journal article" date="2016" name="Gut Pathog.">
        <title>Whole genome sequencing of "Faecalibaculum rodentium" ALO17, isolated from C57BL/6J laboratory mouse feces.</title>
        <authorList>
            <person name="Lim S."/>
            <person name="Chang D.H."/>
            <person name="Ahn S."/>
            <person name="Kim B.C."/>
        </authorList>
    </citation>
    <scope>NUCLEOTIDE SEQUENCE [LARGE SCALE GENOMIC DNA]</scope>
    <source>
        <strain evidence="1 2">Alo17</strain>
    </source>
</reference>
<evidence type="ECO:0000313" key="2">
    <source>
        <dbReference type="Proteomes" id="UP000069771"/>
    </source>
</evidence>
<keyword evidence="2" id="KW-1185">Reference proteome</keyword>
<dbReference type="RefSeq" id="WP_067559732.1">
    <property type="nucleotide sequence ID" value="NZ_CAMNXC010000012.1"/>
</dbReference>
<dbReference type="EMBL" id="CP011391">
    <property type="protein sequence ID" value="AMK55745.1"/>
    <property type="molecule type" value="Genomic_DNA"/>
</dbReference>
<evidence type="ECO:0000313" key="1">
    <source>
        <dbReference type="EMBL" id="AMK55745.1"/>
    </source>
</evidence>
<dbReference type="NCBIfam" id="NF045479">
    <property type="entry name" value="FRAT_87_prot"/>
    <property type="match status" value="1"/>
</dbReference>
<organism evidence="1 2">
    <name type="scientific">Faecalibaculum rodentium</name>
    <dbReference type="NCBI Taxonomy" id="1702221"/>
    <lineage>
        <taxon>Bacteria</taxon>
        <taxon>Bacillati</taxon>
        <taxon>Bacillota</taxon>
        <taxon>Erysipelotrichia</taxon>
        <taxon>Erysipelotrichales</taxon>
        <taxon>Erysipelotrichaceae</taxon>
        <taxon>Faecalibaculum</taxon>
    </lineage>
</organism>
<dbReference type="GeneID" id="78479098"/>
<name>A0A140DYL8_9FIRM</name>
<proteinExistence type="predicted"/>
<dbReference type="OrthoDB" id="9893985at2"/>
<dbReference type="KEGG" id="fro:AALO17_26110"/>
<dbReference type="AlphaFoldDB" id="A0A140DYL8"/>
<accession>A0A140DYL8</accession>